<dbReference type="PANTHER" id="PTHR43798:SF33">
    <property type="entry name" value="HYDROLASE, PUTATIVE (AFU_ORTHOLOGUE AFUA_2G14860)-RELATED"/>
    <property type="match status" value="1"/>
</dbReference>
<dbReference type="PRINTS" id="PR00412">
    <property type="entry name" value="EPOXHYDRLASE"/>
</dbReference>
<dbReference type="OrthoDB" id="252464at2"/>
<dbReference type="PANTHER" id="PTHR43798">
    <property type="entry name" value="MONOACYLGLYCEROL LIPASE"/>
    <property type="match status" value="1"/>
</dbReference>
<evidence type="ECO:0000313" key="3">
    <source>
        <dbReference type="Proteomes" id="UP000036106"/>
    </source>
</evidence>
<dbReference type="InterPro" id="IPR000073">
    <property type="entry name" value="AB_hydrolase_1"/>
</dbReference>
<dbReference type="KEGG" id="lgn:ABM34_09300"/>
<dbReference type="GO" id="GO:0016787">
    <property type="term" value="F:hydrolase activity"/>
    <property type="evidence" value="ECO:0007669"/>
    <property type="project" value="UniProtKB-KW"/>
</dbReference>
<dbReference type="EMBL" id="CP012034">
    <property type="protein sequence ID" value="AKP67701.1"/>
    <property type="molecule type" value="Genomic_DNA"/>
</dbReference>
<proteinExistence type="predicted"/>
<gene>
    <name evidence="2" type="ORF">ABM34_09300</name>
</gene>
<organism evidence="2 3">
    <name type="scientific">Companilactobacillus ginsenosidimutans</name>
    <dbReference type="NCBI Taxonomy" id="1007676"/>
    <lineage>
        <taxon>Bacteria</taxon>
        <taxon>Bacillati</taxon>
        <taxon>Bacillota</taxon>
        <taxon>Bacilli</taxon>
        <taxon>Lactobacillales</taxon>
        <taxon>Lactobacillaceae</taxon>
        <taxon>Companilactobacillus</taxon>
    </lineage>
</organism>
<accession>A0A0H4QKS8</accession>
<dbReference type="GO" id="GO:0016020">
    <property type="term" value="C:membrane"/>
    <property type="evidence" value="ECO:0007669"/>
    <property type="project" value="TreeGrafter"/>
</dbReference>
<feature type="domain" description="AB hydrolase-1" evidence="1">
    <location>
        <begin position="26"/>
        <end position="256"/>
    </location>
</feature>
<dbReference type="Pfam" id="PF00561">
    <property type="entry name" value="Abhydrolase_1"/>
    <property type="match status" value="1"/>
</dbReference>
<dbReference type="STRING" id="1007676.ABM34_09300"/>
<keyword evidence="2" id="KW-0378">Hydrolase</keyword>
<dbReference type="Gene3D" id="3.40.50.1820">
    <property type="entry name" value="alpha/beta hydrolase"/>
    <property type="match status" value="1"/>
</dbReference>
<dbReference type="InterPro" id="IPR050266">
    <property type="entry name" value="AB_hydrolase_sf"/>
</dbReference>
<dbReference type="Proteomes" id="UP000036106">
    <property type="component" value="Chromosome"/>
</dbReference>
<evidence type="ECO:0000313" key="2">
    <source>
        <dbReference type="EMBL" id="AKP67701.1"/>
    </source>
</evidence>
<dbReference type="InterPro" id="IPR000639">
    <property type="entry name" value="Epox_hydrolase-like"/>
</dbReference>
<evidence type="ECO:0000259" key="1">
    <source>
        <dbReference type="Pfam" id="PF00561"/>
    </source>
</evidence>
<dbReference type="PATRIC" id="fig|1007676.4.peg.1883"/>
<dbReference type="SUPFAM" id="SSF53474">
    <property type="entry name" value="alpha/beta-Hydrolases"/>
    <property type="match status" value="1"/>
</dbReference>
<protein>
    <submittedName>
        <fullName evidence="2">Alpha/beta hydrolase</fullName>
    </submittedName>
</protein>
<name>A0A0H4QKS8_9LACO</name>
<sequence>MEQKFITSNGEVNVKVTGDLSSDKDVIVLVHGIDASLEYFDVITPYLEKNYSVVAVDLLGHGESAPAKNENYQMDSEAWAVWEALGKLKVVKPVILFGYGIGGLIVACMTEMHDIAVKGLVMLNTPANEKYAHVHTNTSVLGGMVSSSQVKAKLYFAKKFDQSTLPNPKVVQEASKKVERKTSKQLQKIAPEYLETSALNKRLRAIPKPALILYSDEDQILTEAGVKDAKASLMRVPDVKILDIEGAGHAAMLEKPEVIVEQIVSFNDVVTAAKGE</sequence>
<keyword evidence="3" id="KW-1185">Reference proteome</keyword>
<dbReference type="RefSeq" id="WP_048705235.1">
    <property type="nucleotide sequence ID" value="NZ_CP012034.1"/>
</dbReference>
<reference evidence="3" key="1">
    <citation type="submission" date="2015-07" db="EMBL/GenBank/DDBJ databases">
        <title>Lactobacillus ginsenosidimutans/EMML 3141/ whole genome sequencing.</title>
        <authorList>
            <person name="Kim M.K."/>
            <person name="Im W.-T."/>
            <person name="Srinivasan S."/>
            <person name="Lee J.-J."/>
        </authorList>
    </citation>
    <scope>NUCLEOTIDE SEQUENCE [LARGE SCALE GENOMIC DNA]</scope>
    <source>
        <strain evidence="3">EMML 3041</strain>
    </source>
</reference>
<dbReference type="InterPro" id="IPR029058">
    <property type="entry name" value="AB_hydrolase_fold"/>
</dbReference>
<dbReference type="AlphaFoldDB" id="A0A0H4QKS8"/>